<sequence length="333" mass="38910">MKVSDRRKKEKLKLDQMMRVLFRLSKRLMVQLINGLFEEQFATEDVKSIHYGNAEFIMDSYERIVGDLFLTLDTRRGLFHYHVEFQTLNDQSMVIRMFRYGFEKALELAAGSEDNGLPLLAFPRQIVIFLEENEAIGEELAFRMRLPDGTETVYTVPVLRYWTLSPRDLQERRLFALLPLQVFGSRKNMRLIAASTRPDDEKRRLFAREFARLKTKIEETLAVIRDLHRQRLLPTGDMDRILQVLGSILNYLYRHYGEYKQTEEEVSRMIKTFIPEALKKGREEGKKEGVKEGVKKGQLKVARNLLKLGVDMDTIVEATELTPEEVTSLEAKK</sequence>
<dbReference type="PANTHER" id="PTHR34611:SF2">
    <property type="entry name" value="INACTIVE RECOMBINATION-PROMOTING NUCLEASE-LIKE PROTEIN RPNE-RELATED"/>
    <property type="match status" value="1"/>
</dbReference>
<evidence type="ECO:0000313" key="1">
    <source>
        <dbReference type="EMBL" id="MFC7150734.1"/>
    </source>
</evidence>
<gene>
    <name evidence="1" type="ORF">ACFQMJ_19555</name>
</gene>
<dbReference type="PANTHER" id="PTHR34611">
    <property type="match status" value="1"/>
</dbReference>
<organism evidence="1 2">
    <name type="scientific">Cohnella cellulosilytica</name>
    <dbReference type="NCBI Taxonomy" id="986710"/>
    <lineage>
        <taxon>Bacteria</taxon>
        <taxon>Bacillati</taxon>
        <taxon>Bacillota</taxon>
        <taxon>Bacilli</taxon>
        <taxon>Bacillales</taxon>
        <taxon>Paenibacillaceae</taxon>
        <taxon>Cohnella</taxon>
    </lineage>
</organism>
<evidence type="ECO:0000313" key="2">
    <source>
        <dbReference type="Proteomes" id="UP001596378"/>
    </source>
</evidence>
<protein>
    <recommendedName>
        <fullName evidence="3">Transposase/invertase (TIGR01784 family)</fullName>
    </recommendedName>
</protein>
<dbReference type="Proteomes" id="UP001596378">
    <property type="component" value="Unassembled WGS sequence"/>
</dbReference>
<name>A0ABW2FFI4_9BACL</name>
<dbReference type="InterPro" id="IPR051699">
    <property type="entry name" value="Rpn/YhgA-like_nuclease"/>
</dbReference>
<evidence type="ECO:0008006" key="3">
    <source>
        <dbReference type="Google" id="ProtNLM"/>
    </source>
</evidence>
<dbReference type="RefSeq" id="WP_378053353.1">
    <property type="nucleotide sequence ID" value="NZ_JBHMDN010000073.1"/>
</dbReference>
<accession>A0ABW2FFI4</accession>
<reference evidence="2" key="1">
    <citation type="journal article" date="2019" name="Int. J. Syst. Evol. Microbiol.">
        <title>The Global Catalogue of Microorganisms (GCM) 10K type strain sequencing project: providing services to taxonomists for standard genome sequencing and annotation.</title>
        <authorList>
            <consortium name="The Broad Institute Genomics Platform"/>
            <consortium name="The Broad Institute Genome Sequencing Center for Infectious Disease"/>
            <person name="Wu L."/>
            <person name="Ma J."/>
        </authorList>
    </citation>
    <scope>NUCLEOTIDE SEQUENCE [LARGE SCALE GENOMIC DNA]</scope>
    <source>
        <strain evidence="2">KCTC 12907</strain>
    </source>
</reference>
<proteinExistence type="predicted"/>
<comment type="caution">
    <text evidence="1">The sequence shown here is derived from an EMBL/GenBank/DDBJ whole genome shotgun (WGS) entry which is preliminary data.</text>
</comment>
<keyword evidence="2" id="KW-1185">Reference proteome</keyword>
<dbReference type="EMBL" id="JBHTAI010000012">
    <property type="protein sequence ID" value="MFC7150734.1"/>
    <property type="molecule type" value="Genomic_DNA"/>
</dbReference>